<feature type="non-terminal residue" evidence="1">
    <location>
        <position position="1"/>
    </location>
</feature>
<organism evidence="1 2">
    <name type="scientific">Xenoophorus captivus</name>
    <dbReference type="NCBI Taxonomy" id="1517983"/>
    <lineage>
        <taxon>Eukaryota</taxon>
        <taxon>Metazoa</taxon>
        <taxon>Chordata</taxon>
        <taxon>Craniata</taxon>
        <taxon>Vertebrata</taxon>
        <taxon>Euteleostomi</taxon>
        <taxon>Actinopterygii</taxon>
        <taxon>Neopterygii</taxon>
        <taxon>Teleostei</taxon>
        <taxon>Neoteleostei</taxon>
        <taxon>Acanthomorphata</taxon>
        <taxon>Ovalentaria</taxon>
        <taxon>Atherinomorphae</taxon>
        <taxon>Cyprinodontiformes</taxon>
        <taxon>Goodeidae</taxon>
        <taxon>Xenoophorus</taxon>
    </lineage>
</organism>
<evidence type="ECO:0000313" key="1">
    <source>
        <dbReference type="EMBL" id="MEQ2197631.1"/>
    </source>
</evidence>
<gene>
    <name evidence="1" type="ORF">XENOCAPTIV_001160</name>
</gene>
<evidence type="ECO:0000313" key="2">
    <source>
        <dbReference type="Proteomes" id="UP001434883"/>
    </source>
</evidence>
<dbReference type="EMBL" id="JAHRIN010017913">
    <property type="protein sequence ID" value="MEQ2197631.1"/>
    <property type="molecule type" value="Genomic_DNA"/>
</dbReference>
<sequence length="108" mass="12148">GQYNHSKGFWQLSMYVVEGKVVPSLFLAKAFWDEAGGSFLSSPVGLYSSCRSIPKPWPDFTDHGLCADIITIQTSPHRKLRSAYMLQCRDVTAQRKSHRDTLTPLCGR</sequence>
<protein>
    <submittedName>
        <fullName evidence="1">Uncharacterized protein</fullName>
    </submittedName>
</protein>
<name>A0ABV0QQD5_9TELE</name>
<keyword evidence="2" id="KW-1185">Reference proteome</keyword>
<dbReference type="Proteomes" id="UP001434883">
    <property type="component" value="Unassembled WGS sequence"/>
</dbReference>
<proteinExistence type="predicted"/>
<reference evidence="1 2" key="1">
    <citation type="submission" date="2021-06" db="EMBL/GenBank/DDBJ databases">
        <authorList>
            <person name="Palmer J.M."/>
        </authorList>
    </citation>
    <scope>NUCLEOTIDE SEQUENCE [LARGE SCALE GENOMIC DNA]</scope>
    <source>
        <strain evidence="1 2">XC_2019</strain>
        <tissue evidence="1">Muscle</tissue>
    </source>
</reference>
<accession>A0ABV0QQD5</accession>
<comment type="caution">
    <text evidence="1">The sequence shown here is derived from an EMBL/GenBank/DDBJ whole genome shotgun (WGS) entry which is preliminary data.</text>
</comment>